<feature type="region of interest" description="Disordered" evidence="1">
    <location>
        <begin position="209"/>
        <end position="248"/>
    </location>
</feature>
<evidence type="ECO:0000313" key="3">
    <source>
        <dbReference type="Proteomes" id="UP000253529"/>
    </source>
</evidence>
<gene>
    <name evidence="2" type="ORF">DFR50_1532</name>
</gene>
<name>A0A366EIR2_9HYPH</name>
<comment type="caution">
    <text evidence="2">The sequence shown here is derived from an EMBL/GenBank/DDBJ whole genome shotgun (WGS) entry which is preliminary data.</text>
</comment>
<protein>
    <submittedName>
        <fullName evidence="2">Uncharacterized protein</fullName>
    </submittedName>
</protein>
<keyword evidence="3" id="KW-1185">Reference proteome</keyword>
<feature type="region of interest" description="Disordered" evidence="1">
    <location>
        <begin position="134"/>
        <end position="167"/>
    </location>
</feature>
<dbReference type="Proteomes" id="UP000253529">
    <property type="component" value="Unassembled WGS sequence"/>
</dbReference>
<sequence length="287" mass="31361">MNEPEYDAVASAGWSEGRNLPDETHPANLPVGSIAVKAAWRLMTDADTPAIRARYYVVENAEVVDVSASLAAGRIVCAKADIGLVGFHIMIKTRYRPQWLWSTFEQIDNVPPAGVGDAREPDAKDAGAPYSYYDPRHPNSDLPKFGSPETRPVSVTNPPSPDPEPMQVTRRFPIHTSTMAMNRAFWALSGIRGSVWEHYMLVASQWPTAPNPPGPQNDGGFFPGLTVDRDKPSENYQSTDPATQGQENLVNTTLETYLQDGASSCMACHNVGNVRGRDFSGFLAAVR</sequence>
<proteinExistence type="predicted"/>
<evidence type="ECO:0000256" key="1">
    <source>
        <dbReference type="SAM" id="MobiDB-lite"/>
    </source>
</evidence>
<accession>A0A366EIR2</accession>
<reference evidence="2 3" key="1">
    <citation type="submission" date="2018-06" db="EMBL/GenBank/DDBJ databases">
        <title>Genomic Encyclopedia of Type Strains, Phase IV (KMG-IV): sequencing the most valuable type-strain genomes for metagenomic binning, comparative biology and taxonomic classification.</title>
        <authorList>
            <person name="Goeker M."/>
        </authorList>
    </citation>
    <scope>NUCLEOTIDE SEQUENCE [LARGE SCALE GENOMIC DNA]</scope>
    <source>
        <strain evidence="2 3">DSM 24875</strain>
    </source>
</reference>
<dbReference type="AlphaFoldDB" id="A0A366EIR2"/>
<evidence type="ECO:0000313" key="2">
    <source>
        <dbReference type="EMBL" id="RBP02302.1"/>
    </source>
</evidence>
<dbReference type="EMBL" id="QNRK01000053">
    <property type="protein sequence ID" value="RBP02302.1"/>
    <property type="molecule type" value="Genomic_DNA"/>
</dbReference>
<organism evidence="2 3">
    <name type="scientific">Roseiarcus fermentans</name>
    <dbReference type="NCBI Taxonomy" id="1473586"/>
    <lineage>
        <taxon>Bacteria</taxon>
        <taxon>Pseudomonadati</taxon>
        <taxon>Pseudomonadota</taxon>
        <taxon>Alphaproteobacteria</taxon>
        <taxon>Hyphomicrobiales</taxon>
        <taxon>Roseiarcaceae</taxon>
        <taxon>Roseiarcus</taxon>
    </lineage>
</organism>
<feature type="compositionally biased region" description="Polar residues" evidence="1">
    <location>
        <begin position="234"/>
        <end position="248"/>
    </location>
</feature>